<evidence type="ECO:0000256" key="4">
    <source>
        <dbReference type="ARBA" id="ARBA00022692"/>
    </source>
</evidence>
<sequence>MNRKNTRFNALGTLTVCVMGVLSAIMLLPFVWMLSLAFKSNTEIISGFSIIPHQWSSNGFRSVLEKGSMVLYWFRNSLIVTVSITALAVSTSAIAGYLFAKFQFKAKTAIFLLFLSGMMVPFQVTMIPVFLLMKELNLLNSIWALILPAIVSPFGIFLSRQFIEVVPTEVMEAARIDGAGEYRTFFRIIIPQILPILSALSVFLFIQYWNDYLWPLIILNEQKKMTLSLGLQYFGNMNATDYAGTMFMALIIMAPIIILFLCFQKQFIKGITLTGMK</sequence>
<dbReference type="PANTHER" id="PTHR43744:SF12">
    <property type="entry name" value="ABC TRANSPORTER PERMEASE PROTEIN MG189-RELATED"/>
    <property type="match status" value="1"/>
</dbReference>
<feature type="transmembrane region" description="Helical" evidence="7">
    <location>
        <begin position="184"/>
        <end position="206"/>
    </location>
</feature>
<evidence type="ECO:0000256" key="1">
    <source>
        <dbReference type="ARBA" id="ARBA00004651"/>
    </source>
</evidence>
<evidence type="ECO:0000256" key="2">
    <source>
        <dbReference type="ARBA" id="ARBA00022448"/>
    </source>
</evidence>
<keyword evidence="10" id="KW-1185">Reference proteome</keyword>
<keyword evidence="4 7" id="KW-0812">Transmembrane</keyword>
<evidence type="ECO:0000256" key="6">
    <source>
        <dbReference type="ARBA" id="ARBA00023136"/>
    </source>
</evidence>
<evidence type="ECO:0000313" key="9">
    <source>
        <dbReference type="EMBL" id="MBW7455315.1"/>
    </source>
</evidence>
<feature type="transmembrane region" description="Helical" evidence="7">
    <location>
        <begin position="78"/>
        <end position="99"/>
    </location>
</feature>
<evidence type="ECO:0000259" key="8">
    <source>
        <dbReference type="PROSITE" id="PS50928"/>
    </source>
</evidence>
<reference evidence="9 10" key="1">
    <citation type="submission" date="2021-07" db="EMBL/GenBank/DDBJ databases">
        <title>Paenibacillus radiodurans sp. nov., isolated from the southeastern edge of Tengger Desert.</title>
        <authorList>
            <person name="Zhang G."/>
        </authorList>
    </citation>
    <scope>NUCLEOTIDE SEQUENCE [LARGE SCALE GENOMIC DNA]</scope>
    <source>
        <strain evidence="9 10">CCM 7311</strain>
    </source>
</reference>
<dbReference type="PANTHER" id="PTHR43744">
    <property type="entry name" value="ABC TRANSPORTER PERMEASE PROTEIN MG189-RELATED-RELATED"/>
    <property type="match status" value="1"/>
</dbReference>
<dbReference type="Gene3D" id="1.10.3720.10">
    <property type="entry name" value="MetI-like"/>
    <property type="match status" value="1"/>
</dbReference>
<protein>
    <submittedName>
        <fullName evidence="9">Carbohydrate ABC transporter permease</fullName>
    </submittedName>
</protein>
<dbReference type="InterPro" id="IPR000515">
    <property type="entry name" value="MetI-like"/>
</dbReference>
<keyword evidence="5 7" id="KW-1133">Transmembrane helix</keyword>
<keyword evidence="6 7" id="KW-0472">Membrane</keyword>
<comment type="similarity">
    <text evidence="7">Belongs to the binding-protein-dependent transport system permease family.</text>
</comment>
<dbReference type="RefSeq" id="WP_210045878.1">
    <property type="nucleotide sequence ID" value="NZ_JBHLVU010000015.1"/>
</dbReference>
<dbReference type="EMBL" id="JAHZIK010000341">
    <property type="protein sequence ID" value="MBW7455315.1"/>
    <property type="molecule type" value="Genomic_DNA"/>
</dbReference>
<evidence type="ECO:0000256" key="7">
    <source>
        <dbReference type="RuleBase" id="RU363032"/>
    </source>
</evidence>
<feature type="transmembrane region" description="Helical" evidence="7">
    <location>
        <begin position="12"/>
        <end position="32"/>
    </location>
</feature>
<evidence type="ECO:0000256" key="5">
    <source>
        <dbReference type="ARBA" id="ARBA00022989"/>
    </source>
</evidence>
<feature type="transmembrane region" description="Helical" evidence="7">
    <location>
        <begin position="111"/>
        <end position="130"/>
    </location>
</feature>
<feature type="domain" description="ABC transmembrane type-1" evidence="8">
    <location>
        <begin position="74"/>
        <end position="263"/>
    </location>
</feature>
<keyword evidence="3" id="KW-1003">Cell membrane</keyword>
<dbReference type="Pfam" id="PF00528">
    <property type="entry name" value="BPD_transp_1"/>
    <property type="match status" value="1"/>
</dbReference>
<proteinExistence type="inferred from homology"/>
<dbReference type="SUPFAM" id="SSF161098">
    <property type="entry name" value="MetI-like"/>
    <property type="match status" value="1"/>
</dbReference>
<evidence type="ECO:0000256" key="3">
    <source>
        <dbReference type="ARBA" id="ARBA00022475"/>
    </source>
</evidence>
<evidence type="ECO:0000313" key="10">
    <source>
        <dbReference type="Proteomes" id="UP001519887"/>
    </source>
</evidence>
<keyword evidence="2 7" id="KW-0813">Transport</keyword>
<organism evidence="9 10">
    <name type="scientific">Paenibacillus sepulcri</name>
    <dbReference type="NCBI Taxonomy" id="359917"/>
    <lineage>
        <taxon>Bacteria</taxon>
        <taxon>Bacillati</taxon>
        <taxon>Bacillota</taxon>
        <taxon>Bacilli</taxon>
        <taxon>Bacillales</taxon>
        <taxon>Paenibacillaceae</taxon>
        <taxon>Paenibacillus</taxon>
    </lineage>
</organism>
<accession>A0ABS7C3D9</accession>
<comment type="subcellular location">
    <subcellularLocation>
        <location evidence="1 7">Cell membrane</location>
        <topology evidence="1 7">Multi-pass membrane protein</topology>
    </subcellularLocation>
</comment>
<name>A0ABS7C3D9_9BACL</name>
<gene>
    <name evidence="9" type="ORF">K0U00_14915</name>
</gene>
<comment type="caution">
    <text evidence="9">The sequence shown here is derived from an EMBL/GenBank/DDBJ whole genome shotgun (WGS) entry which is preliminary data.</text>
</comment>
<dbReference type="PROSITE" id="PS50928">
    <property type="entry name" value="ABC_TM1"/>
    <property type="match status" value="1"/>
</dbReference>
<dbReference type="InterPro" id="IPR035906">
    <property type="entry name" value="MetI-like_sf"/>
</dbReference>
<dbReference type="Proteomes" id="UP001519887">
    <property type="component" value="Unassembled WGS sequence"/>
</dbReference>
<dbReference type="CDD" id="cd06261">
    <property type="entry name" value="TM_PBP2"/>
    <property type="match status" value="1"/>
</dbReference>
<feature type="transmembrane region" description="Helical" evidence="7">
    <location>
        <begin position="242"/>
        <end position="263"/>
    </location>
</feature>
<feature type="transmembrane region" description="Helical" evidence="7">
    <location>
        <begin position="142"/>
        <end position="163"/>
    </location>
</feature>